<reference evidence="1" key="1">
    <citation type="journal article" date="2023" name="G3 (Bethesda)">
        <title>Whole genome assemblies of Zophobas morio and Tenebrio molitor.</title>
        <authorList>
            <person name="Kaur S."/>
            <person name="Stinson S.A."/>
            <person name="diCenzo G.C."/>
        </authorList>
    </citation>
    <scope>NUCLEOTIDE SEQUENCE</scope>
    <source>
        <strain evidence="1">QUZm001</strain>
    </source>
</reference>
<dbReference type="EMBL" id="JALNTZ010000004">
    <property type="protein sequence ID" value="KAJ3653461.1"/>
    <property type="molecule type" value="Genomic_DNA"/>
</dbReference>
<gene>
    <name evidence="1" type="ORF">Zmor_012711</name>
</gene>
<organism evidence="1 2">
    <name type="scientific">Zophobas morio</name>
    <dbReference type="NCBI Taxonomy" id="2755281"/>
    <lineage>
        <taxon>Eukaryota</taxon>
        <taxon>Metazoa</taxon>
        <taxon>Ecdysozoa</taxon>
        <taxon>Arthropoda</taxon>
        <taxon>Hexapoda</taxon>
        <taxon>Insecta</taxon>
        <taxon>Pterygota</taxon>
        <taxon>Neoptera</taxon>
        <taxon>Endopterygota</taxon>
        <taxon>Coleoptera</taxon>
        <taxon>Polyphaga</taxon>
        <taxon>Cucujiformia</taxon>
        <taxon>Tenebrionidae</taxon>
        <taxon>Zophobas</taxon>
    </lineage>
</organism>
<comment type="caution">
    <text evidence="1">The sequence shown here is derived from an EMBL/GenBank/DDBJ whole genome shotgun (WGS) entry which is preliminary data.</text>
</comment>
<sequence>MKVYSNFTTAGKKFNAYWSSFEVKIGHKDNIHKETTERKKPVHNTGRNRYNTLQVAYVHDNDRHNTPRQKVNQVQRTSTRLPLFVPKVLKQGKAIVHNPFRLEKRKMSRHRTRAGFYS</sequence>
<evidence type="ECO:0000313" key="2">
    <source>
        <dbReference type="Proteomes" id="UP001168821"/>
    </source>
</evidence>
<dbReference type="AlphaFoldDB" id="A0AA38IE20"/>
<name>A0AA38IE20_9CUCU</name>
<proteinExistence type="predicted"/>
<evidence type="ECO:0000313" key="1">
    <source>
        <dbReference type="EMBL" id="KAJ3653461.1"/>
    </source>
</evidence>
<keyword evidence="2" id="KW-1185">Reference proteome</keyword>
<protein>
    <submittedName>
        <fullName evidence="1">Uncharacterized protein</fullName>
    </submittedName>
</protein>
<dbReference type="Proteomes" id="UP001168821">
    <property type="component" value="Unassembled WGS sequence"/>
</dbReference>
<accession>A0AA38IE20</accession>